<dbReference type="PANTHER" id="PTHR33620:SF1">
    <property type="entry name" value="UREASE ACCESSORY PROTEIN F"/>
    <property type="match status" value="1"/>
</dbReference>
<keyword evidence="5" id="KW-1185">Reference proteome</keyword>
<dbReference type="AlphaFoldDB" id="A0A6H0SGP2"/>
<comment type="subunit">
    <text evidence="3">UreD, UreF and UreG form a complex that acts as a GTP-hydrolysis-dependent molecular chaperone, activating the urease apoprotein by helping to assemble the nickel containing metallocenter of UreC. The UreE protein probably delivers the nickel.</text>
</comment>
<gene>
    <name evidence="3" type="primary">ureF</name>
    <name evidence="4" type="ORF">D3791_00375</name>
</gene>
<reference evidence="4 5" key="1">
    <citation type="submission" date="2018-09" db="EMBL/GenBank/DDBJ databases">
        <title>Glutamicibacter mishrai S5-52T (LMG 29155T = KCTC 39846T).</title>
        <authorList>
            <person name="Das S.K."/>
        </authorList>
    </citation>
    <scope>NUCLEOTIDE SEQUENCE [LARGE SCALE GENOMIC DNA]</scope>
    <source>
        <strain evidence="4 5">S5-52</strain>
    </source>
</reference>
<keyword evidence="3" id="KW-0963">Cytoplasm</keyword>
<keyword evidence="2 3" id="KW-0143">Chaperone</keyword>
<dbReference type="HAMAP" id="MF_01385">
    <property type="entry name" value="UreF"/>
    <property type="match status" value="1"/>
</dbReference>
<comment type="subcellular location">
    <subcellularLocation>
        <location evidence="3">Cytoplasm</location>
    </subcellularLocation>
</comment>
<keyword evidence="1 3" id="KW-0996">Nickel insertion</keyword>
<organism evidence="4 5">
    <name type="scientific">Glutamicibacter mishrai</name>
    <dbReference type="NCBI Taxonomy" id="1775880"/>
    <lineage>
        <taxon>Bacteria</taxon>
        <taxon>Bacillati</taxon>
        <taxon>Actinomycetota</taxon>
        <taxon>Actinomycetes</taxon>
        <taxon>Micrococcales</taxon>
        <taxon>Micrococcaceae</taxon>
        <taxon>Glutamicibacter</taxon>
    </lineage>
</organism>
<evidence type="ECO:0000313" key="5">
    <source>
        <dbReference type="Proteomes" id="UP000502331"/>
    </source>
</evidence>
<evidence type="ECO:0000256" key="2">
    <source>
        <dbReference type="ARBA" id="ARBA00023186"/>
    </source>
</evidence>
<accession>A0A6H0SGP2</accession>
<dbReference type="PANTHER" id="PTHR33620">
    <property type="entry name" value="UREASE ACCESSORY PROTEIN F"/>
    <property type="match status" value="1"/>
</dbReference>
<dbReference type="InterPro" id="IPR002639">
    <property type="entry name" value="UreF"/>
</dbReference>
<dbReference type="PIRSF" id="PIRSF009467">
    <property type="entry name" value="Ureas_acces_UreF"/>
    <property type="match status" value="1"/>
</dbReference>
<dbReference type="InterPro" id="IPR038277">
    <property type="entry name" value="UreF_sf"/>
</dbReference>
<dbReference type="RefSeq" id="WP_172510991.1">
    <property type="nucleotide sequence ID" value="NZ_CP032549.1"/>
</dbReference>
<dbReference type="Proteomes" id="UP000502331">
    <property type="component" value="Chromosome"/>
</dbReference>
<proteinExistence type="inferred from homology"/>
<comment type="function">
    <text evidence="3">Required for maturation of urease via the functional incorporation of the urease nickel metallocenter.</text>
</comment>
<dbReference type="EMBL" id="CP032549">
    <property type="protein sequence ID" value="QIV85711.1"/>
    <property type="molecule type" value="Genomic_DNA"/>
</dbReference>
<evidence type="ECO:0000256" key="1">
    <source>
        <dbReference type="ARBA" id="ARBA00022988"/>
    </source>
</evidence>
<sequence length="231" mass="25071">MQTTPTNSGYLLTLMQLSDSALPTGAFSHSFGMESYLDTGHVHDEASFAQWLRLFLQQSLSYTDGLLLRLAFEAEDDSRIVELDQLIHASALPRQLRIAAQKMGARMLAVALAGFPVPALQSYQEAIRSGICTGHPAIAYALAARGAGAPLADALGSYLFSTATSLTQNAIRAIPLGQDAGQRVIRQMHETVNAAVARIYTLDDRDLGVATPGLEIAQMRHEHQRARMFMS</sequence>
<evidence type="ECO:0000313" key="4">
    <source>
        <dbReference type="EMBL" id="QIV85711.1"/>
    </source>
</evidence>
<comment type="similarity">
    <text evidence="3">Belongs to the UreF family.</text>
</comment>
<dbReference type="GO" id="GO:0005737">
    <property type="term" value="C:cytoplasm"/>
    <property type="evidence" value="ECO:0007669"/>
    <property type="project" value="UniProtKB-SubCell"/>
</dbReference>
<evidence type="ECO:0000256" key="3">
    <source>
        <dbReference type="HAMAP-Rule" id="MF_01385"/>
    </source>
</evidence>
<dbReference type="GO" id="GO:0016151">
    <property type="term" value="F:nickel cation binding"/>
    <property type="evidence" value="ECO:0007669"/>
    <property type="project" value="UniProtKB-UniRule"/>
</dbReference>
<dbReference type="Gene3D" id="1.10.4190.10">
    <property type="entry name" value="Urease accessory protein UreF"/>
    <property type="match status" value="1"/>
</dbReference>
<name>A0A6H0SGP2_9MICC</name>
<protein>
    <recommendedName>
        <fullName evidence="3">Urease accessory protein UreF</fullName>
    </recommendedName>
</protein>
<dbReference type="Pfam" id="PF01730">
    <property type="entry name" value="UreF"/>
    <property type="match status" value="1"/>
</dbReference>